<feature type="region of interest" description="Disordered" evidence="2">
    <location>
        <begin position="1"/>
        <end position="43"/>
    </location>
</feature>
<reference evidence="3 4" key="1">
    <citation type="submission" date="2014-04" db="EMBL/GenBank/DDBJ databases">
        <authorList>
            <consortium name="DOE Joint Genome Institute"/>
            <person name="Kuo A."/>
            <person name="Kohler A."/>
            <person name="Costa M.D."/>
            <person name="Nagy L.G."/>
            <person name="Floudas D."/>
            <person name="Copeland A."/>
            <person name="Barry K.W."/>
            <person name="Cichocki N."/>
            <person name="Veneault-Fourrey C."/>
            <person name="LaButti K."/>
            <person name="Lindquist E.A."/>
            <person name="Lipzen A."/>
            <person name="Lundell T."/>
            <person name="Morin E."/>
            <person name="Murat C."/>
            <person name="Sun H."/>
            <person name="Tunlid A."/>
            <person name="Henrissat B."/>
            <person name="Grigoriev I.V."/>
            <person name="Hibbett D.S."/>
            <person name="Martin F."/>
            <person name="Nordberg H.P."/>
            <person name="Cantor M.N."/>
            <person name="Hua S.X."/>
        </authorList>
    </citation>
    <scope>NUCLEOTIDE SEQUENCE [LARGE SCALE GENOMIC DNA]</scope>
    <source>
        <strain evidence="3 4">Marx 270</strain>
    </source>
</reference>
<dbReference type="InParanoid" id="A0A0C3NHZ4"/>
<sequence length="425" mass="47636">MSTNTRQPNIPNKPPCPTRLSSLAEHTQPLTPPSTTTSLLPPTIIIPHSRSDPPLVPSPIPRPQCPAKKRLMVWKPLNHRAPSLPFSAIDTQCIYDVITHTWSNSTRETYSLGLLAFHTFCDAKGVPEDQHAPASSELISFFISTMAGLYANTMIVNYTSVLYLNGVRAWHIIHSVPWTLNEIETNTLLKASKSLSPPTSKHPPHVPYMVKVIAKIHTNLDLNLPLNVAVFACLTTIFFATARTSKFTVANLKAFNPSIHITCQNVSIQHNQQGLEVTNFHIPHTKTAPLSEDISWAKQDSPTDPQKALERHFKINDPPQSSHLFAYRTKHGHHPLTRHTFLKTLESTLKKAGLPPLKGHGICIGLTLEYLLRNVPFDVVKVKGRWASDTFLIYLRRHAQILAPYLQSEPKLHNDFLQYTLPPIC</sequence>
<dbReference type="InterPro" id="IPR013762">
    <property type="entry name" value="Integrase-like_cat_sf"/>
</dbReference>
<dbReference type="InterPro" id="IPR011010">
    <property type="entry name" value="DNA_brk_join_enz"/>
</dbReference>
<protein>
    <recommendedName>
        <fullName evidence="5">Tyr recombinase domain-containing protein</fullName>
    </recommendedName>
</protein>
<proteinExistence type="predicted"/>
<dbReference type="OrthoDB" id="2678913at2759"/>
<dbReference type="Proteomes" id="UP000054217">
    <property type="component" value="Unassembled WGS sequence"/>
</dbReference>
<dbReference type="PANTHER" id="PTHR34605">
    <property type="entry name" value="PHAGE_INTEGRASE DOMAIN-CONTAINING PROTEIN"/>
    <property type="match status" value="1"/>
</dbReference>
<evidence type="ECO:0000313" key="3">
    <source>
        <dbReference type="EMBL" id="KIO00635.1"/>
    </source>
</evidence>
<dbReference type="InterPro" id="IPR052925">
    <property type="entry name" value="Phage_Integrase-like_Recomb"/>
</dbReference>
<dbReference type="GO" id="GO:0015074">
    <property type="term" value="P:DNA integration"/>
    <property type="evidence" value="ECO:0007669"/>
    <property type="project" value="InterPro"/>
</dbReference>
<dbReference type="AlphaFoldDB" id="A0A0C3NHZ4"/>
<accession>A0A0C3NHZ4</accession>
<keyword evidence="1" id="KW-0233">DNA recombination</keyword>
<name>A0A0C3NHZ4_PISTI</name>
<evidence type="ECO:0000313" key="4">
    <source>
        <dbReference type="Proteomes" id="UP000054217"/>
    </source>
</evidence>
<evidence type="ECO:0000256" key="2">
    <source>
        <dbReference type="SAM" id="MobiDB-lite"/>
    </source>
</evidence>
<dbReference type="SUPFAM" id="SSF56349">
    <property type="entry name" value="DNA breaking-rejoining enzymes"/>
    <property type="match status" value="1"/>
</dbReference>
<dbReference type="PANTHER" id="PTHR34605:SF3">
    <property type="entry name" value="P CELL-TYPE AGGLUTINATION PROTEIN MAP4-LIKE-RELATED"/>
    <property type="match status" value="1"/>
</dbReference>
<dbReference type="Gene3D" id="1.10.443.10">
    <property type="entry name" value="Intergrase catalytic core"/>
    <property type="match status" value="1"/>
</dbReference>
<evidence type="ECO:0008006" key="5">
    <source>
        <dbReference type="Google" id="ProtNLM"/>
    </source>
</evidence>
<feature type="compositionally biased region" description="Polar residues" evidence="2">
    <location>
        <begin position="1"/>
        <end position="10"/>
    </location>
</feature>
<reference evidence="4" key="2">
    <citation type="submission" date="2015-01" db="EMBL/GenBank/DDBJ databases">
        <title>Evolutionary Origins and Diversification of the Mycorrhizal Mutualists.</title>
        <authorList>
            <consortium name="DOE Joint Genome Institute"/>
            <consortium name="Mycorrhizal Genomics Consortium"/>
            <person name="Kohler A."/>
            <person name="Kuo A."/>
            <person name="Nagy L.G."/>
            <person name="Floudas D."/>
            <person name="Copeland A."/>
            <person name="Barry K.W."/>
            <person name="Cichocki N."/>
            <person name="Veneault-Fourrey C."/>
            <person name="LaButti K."/>
            <person name="Lindquist E.A."/>
            <person name="Lipzen A."/>
            <person name="Lundell T."/>
            <person name="Morin E."/>
            <person name="Murat C."/>
            <person name="Riley R."/>
            <person name="Ohm R."/>
            <person name="Sun H."/>
            <person name="Tunlid A."/>
            <person name="Henrissat B."/>
            <person name="Grigoriev I.V."/>
            <person name="Hibbett D.S."/>
            <person name="Martin F."/>
        </authorList>
    </citation>
    <scope>NUCLEOTIDE SEQUENCE [LARGE SCALE GENOMIC DNA]</scope>
    <source>
        <strain evidence="4">Marx 270</strain>
    </source>
</reference>
<evidence type="ECO:0000256" key="1">
    <source>
        <dbReference type="ARBA" id="ARBA00023172"/>
    </source>
</evidence>
<dbReference type="EMBL" id="KN831994">
    <property type="protein sequence ID" value="KIO00635.1"/>
    <property type="molecule type" value="Genomic_DNA"/>
</dbReference>
<dbReference type="STRING" id="870435.A0A0C3NHZ4"/>
<feature type="compositionally biased region" description="Low complexity" evidence="2">
    <location>
        <begin position="33"/>
        <end position="43"/>
    </location>
</feature>
<gene>
    <name evidence="3" type="ORF">M404DRAFT_152387</name>
</gene>
<dbReference type="GO" id="GO:0003677">
    <property type="term" value="F:DNA binding"/>
    <property type="evidence" value="ECO:0007669"/>
    <property type="project" value="InterPro"/>
</dbReference>
<dbReference type="HOGENOM" id="CLU_003292_2_2_1"/>
<dbReference type="GO" id="GO:0006310">
    <property type="term" value="P:DNA recombination"/>
    <property type="evidence" value="ECO:0007669"/>
    <property type="project" value="UniProtKB-KW"/>
</dbReference>
<keyword evidence="4" id="KW-1185">Reference proteome</keyword>
<organism evidence="3 4">
    <name type="scientific">Pisolithus tinctorius Marx 270</name>
    <dbReference type="NCBI Taxonomy" id="870435"/>
    <lineage>
        <taxon>Eukaryota</taxon>
        <taxon>Fungi</taxon>
        <taxon>Dikarya</taxon>
        <taxon>Basidiomycota</taxon>
        <taxon>Agaricomycotina</taxon>
        <taxon>Agaricomycetes</taxon>
        <taxon>Agaricomycetidae</taxon>
        <taxon>Boletales</taxon>
        <taxon>Sclerodermatineae</taxon>
        <taxon>Pisolithaceae</taxon>
        <taxon>Pisolithus</taxon>
    </lineage>
</organism>